<evidence type="ECO:0000313" key="2">
    <source>
        <dbReference type="Proteomes" id="UP000775213"/>
    </source>
</evidence>
<reference evidence="1 2" key="1">
    <citation type="journal article" date="2021" name="Hortic Res">
        <title>Chromosome-scale assembly of the Dendrobium chrysotoxum genome enhances the understanding of orchid evolution.</title>
        <authorList>
            <person name="Zhang Y."/>
            <person name="Zhang G.Q."/>
            <person name="Zhang D."/>
            <person name="Liu X.D."/>
            <person name="Xu X.Y."/>
            <person name="Sun W.H."/>
            <person name="Yu X."/>
            <person name="Zhu X."/>
            <person name="Wang Z.W."/>
            <person name="Zhao X."/>
            <person name="Zhong W.Y."/>
            <person name="Chen H."/>
            <person name="Yin W.L."/>
            <person name="Huang T."/>
            <person name="Niu S.C."/>
            <person name="Liu Z.J."/>
        </authorList>
    </citation>
    <scope>NUCLEOTIDE SEQUENCE [LARGE SCALE GENOMIC DNA]</scope>
    <source>
        <strain evidence="1">Lindl</strain>
    </source>
</reference>
<evidence type="ECO:0000313" key="1">
    <source>
        <dbReference type="EMBL" id="KAH0462722.1"/>
    </source>
</evidence>
<accession>A0AAV7H4D3</accession>
<comment type="caution">
    <text evidence="1">The sequence shown here is derived from an EMBL/GenBank/DDBJ whole genome shotgun (WGS) entry which is preliminary data.</text>
</comment>
<dbReference type="AlphaFoldDB" id="A0AAV7H4D3"/>
<gene>
    <name evidence="1" type="ORF">IEQ34_010297</name>
</gene>
<protein>
    <submittedName>
        <fullName evidence="1">Uncharacterized protein</fullName>
    </submittedName>
</protein>
<proteinExistence type="predicted"/>
<sequence length="151" mass="17603">MPPGTQVHIEVNENMVPCNMPEFILLGSYLWVVAKNPILAPISFSNWCNKGMKPFKNKMLAEVEAEHWDSRPIEEIMEAVPIKAHACEMLAEEGLMPKDRNLEAYEKVFKAIMGPEHPARVRIQGFGVTPRRYFFLEHLDCRQQQWWKYCI</sequence>
<name>A0AAV7H4D3_DENCH</name>
<dbReference type="Proteomes" id="UP000775213">
    <property type="component" value="Unassembled WGS sequence"/>
</dbReference>
<dbReference type="EMBL" id="JAGFBR010000009">
    <property type="protein sequence ID" value="KAH0462722.1"/>
    <property type="molecule type" value="Genomic_DNA"/>
</dbReference>
<organism evidence="1 2">
    <name type="scientific">Dendrobium chrysotoxum</name>
    <name type="common">Orchid</name>
    <dbReference type="NCBI Taxonomy" id="161865"/>
    <lineage>
        <taxon>Eukaryota</taxon>
        <taxon>Viridiplantae</taxon>
        <taxon>Streptophyta</taxon>
        <taxon>Embryophyta</taxon>
        <taxon>Tracheophyta</taxon>
        <taxon>Spermatophyta</taxon>
        <taxon>Magnoliopsida</taxon>
        <taxon>Liliopsida</taxon>
        <taxon>Asparagales</taxon>
        <taxon>Orchidaceae</taxon>
        <taxon>Epidendroideae</taxon>
        <taxon>Malaxideae</taxon>
        <taxon>Dendrobiinae</taxon>
        <taxon>Dendrobium</taxon>
    </lineage>
</organism>
<keyword evidence="2" id="KW-1185">Reference proteome</keyword>